<feature type="transmembrane region" description="Helical" evidence="2">
    <location>
        <begin position="9"/>
        <end position="27"/>
    </location>
</feature>
<dbReference type="InterPro" id="IPR003399">
    <property type="entry name" value="Mce/MlaD"/>
</dbReference>
<accession>A0AA48GV50</accession>
<dbReference type="Gene3D" id="1.10.287.950">
    <property type="entry name" value="Methyl-accepting chemotaxis protein"/>
    <property type="match status" value="1"/>
</dbReference>
<dbReference type="AlphaFoldDB" id="A0AA48GV50"/>
<reference evidence="4" key="1">
    <citation type="journal article" date="2023" name="Int. J. Syst. Evol. Microbiol.">
        <title>Mesoterricola silvestris gen. nov., sp. nov., Mesoterricola sediminis sp. nov., Geothrix oryzae sp. nov., Geothrix edaphica sp. nov., Geothrix rubra sp. nov., and Geothrix limicola sp. nov., six novel members of Acidobacteriota isolated from soils.</title>
        <authorList>
            <person name="Itoh H."/>
            <person name="Sugisawa Y."/>
            <person name="Mise K."/>
            <person name="Xu Z."/>
            <person name="Kuniyasu M."/>
            <person name="Ushijima N."/>
            <person name="Kawano K."/>
            <person name="Kobayashi E."/>
            <person name="Shiratori Y."/>
            <person name="Masuda Y."/>
            <person name="Senoo K."/>
        </authorList>
    </citation>
    <scope>NUCLEOTIDE SEQUENCE</scope>
    <source>
        <strain evidence="4">W786</strain>
    </source>
</reference>
<keyword evidence="1" id="KW-0175">Coiled coil</keyword>
<protein>
    <recommendedName>
        <fullName evidence="3">Mce/MlaD domain-containing protein</fullName>
    </recommendedName>
</protein>
<dbReference type="KEGG" id="msea:METESE_17870"/>
<dbReference type="PANTHER" id="PTHR33371">
    <property type="entry name" value="INTERMEMBRANE PHOSPHOLIPID TRANSPORT SYSTEM BINDING PROTEIN MLAD-RELATED"/>
    <property type="match status" value="1"/>
</dbReference>
<proteinExistence type="predicted"/>
<evidence type="ECO:0000313" key="4">
    <source>
        <dbReference type="EMBL" id="BDU76829.1"/>
    </source>
</evidence>
<dbReference type="InterPro" id="IPR052336">
    <property type="entry name" value="MlaD_Phospholipid_Transporter"/>
</dbReference>
<gene>
    <name evidence="4" type="ORF">METESE_17870</name>
</gene>
<dbReference type="PANTHER" id="PTHR33371:SF4">
    <property type="entry name" value="INTERMEMBRANE PHOSPHOLIPID TRANSPORT SYSTEM BINDING PROTEIN MLAD"/>
    <property type="match status" value="1"/>
</dbReference>
<evidence type="ECO:0000256" key="2">
    <source>
        <dbReference type="SAM" id="Phobius"/>
    </source>
</evidence>
<keyword evidence="5" id="KW-1185">Reference proteome</keyword>
<keyword evidence="2" id="KW-1133">Transmembrane helix</keyword>
<dbReference type="Pfam" id="PF02470">
    <property type="entry name" value="MlaD"/>
    <property type="match status" value="1"/>
</dbReference>
<name>A0AA48GV50_9BACT</name>
<dbReference type="EMBL" id="AP027081">
    <property type="protein sequence ID" value="BDU76829.1"/>
    <property type="molecule type" value="Genomic_DNA"/>
</dbReference>
<sequence length="490" mass="53145">MTMKLETKVGAFFVASVGVLGLLILRMEKLEVFGGNSNARIATNFDQVAGLSLQSAVRVAGVKVGAVTAIELEGKRARVILTLPKDFKVYKDATASLSSIGILGEKYIELDPGHPEAGEVGQDGLIASRQGMSMDSLMESLGGISKDVKGITEALNKSIGGEEGRQKLDEIVDNIRVLTAEFRSMAQENHGAINSTMANVQQMSADLRDRLPKLAQQFEDLGRNLNQLVGENKPEVQGLLQDVRKLTANLQNTAENVRSITDKMNKGEGTIGKLLNDDSTVKKLNLAVDNVNSMLGGFRAMELNLDLNGARWTKRGDSKVGLGIDIVPSHDHWYSLELSSTPDGKISQYTSTVGKIDTATGAVVQVPVTTNTVNVDQTFTISAQFAKRLAENFVFTAGIVEGKGGAGAEFRAKDDRFRFGALAYDFSKRADKPNPRYRITTSYQFYKGFYAMAGLQDLANADLRTFFFGGGLRWKDEDLKKLVGLASVGK</sequence>
<organism evidence="4 5">
    <name type="scientific">Mesoterricola sediminis</name>
    <dbReference type="NCBI Taxonomy" id="2927980"/>
    <lineage>
        <taxon>Bacteria</taxon>
        <taxon>Pseudomonadati</taxon>
        <taxon>Acidobacteriota</taxon>
        <taxon>Holophagae</taxon>
        <taxon>Holophagales</taxon>
        <taxon>Holophagaceae</taxon>
        <taxon>Mesoterricola</taxon>
    </lineage>
</organism>
<feature type="coiled-coil region" evidence="1">
    <location>
        <begin position="236"/>
        <end position="263"/>
    </location>
</feature>
<evidence type="ECO:0000259" key="3">
    <source>
        <dbReference type="Pfam" id="PF02470"/>
    </source>
</evidence>
<dbReference type="Proteomes" id="UP001228113">
    <property type="component" value="Chromosome"/>
</dbReference>
<feature type="domain" description="Mce/MlaD" evidence="3">
    <location>
        <begin position="40"/>
        <end position="113"/>
    </location>
</feature>
<evidence type="ECO:0000256" key="1">
    <source>
        <dbReference type="SAM" id="Coils"/>
    </source>
</evidence>
<evidence type="ECO:0000313" key="5">
    <source>
        <dbReference type="Proteomes" id="UP001228113"/>
    </source>
</evidence>
<keyword evidence="2" id="KW-0472">Membrane</keyword>
<keyword evidence="2" id="KW-0812">Transmembrane</keyword>